<protein>
    <submittedName>
        <fullName evidence="3">Response regulator receiver domain-containing protein</fullName>
    </submittedName>
</protein>
<reference evidence="4" key="1">
    <citation type="submission" date="2016-10" db="EMBL/GenBank/DDBJ databases">
        <authorList>
            <person name="Varghese N."/>
            <person name="Submissions S."/>
        </authorList>
    </citation>
    <scope>NUCLEOTIDE SEQUENCE [LARGE SCALE GENOMIC DNA]</scope>
    <source>
        <strain evidence="4">DSM 16995</strain>
    </source>
</reference>
<sequence>MKIMIVESDTEFREHLVQRLASEGLSSLDSGNLDEAEQLVKKHKVQAIVLGLSGFGRSSLSFMKNISTIVPDLKVILINRHNKIPLSIEAMNLGACAEIPVPVDIAVLVKTLQSATAENQQQKDG</sequence>
<dbReference type="Pfam" id="PF00072">
    <property type="entry name" value="Response_reg"/>
    <property type="match status" value="1"/>
</dbReference>
<dbReference type="EMBL" id="FNGA01000001">
    <property type="protein sequence ID" value="SDK56361.1"/>
    <property type="molecule type" value="Genomic_DNA"/>
</dbReference>
<dbReference type="STRING" id="246191.SAMN05660337_0830"/>
<dbReference type="PROSITE" id="PS50110">
    <property type="entry name" value="RESPONSE_REGULATORY"/>
    <property type="match status" value="1"/>
</dbReference>
<dbReference type="GO" id="GO:0000160">
    <property type="term" value="P:phosphorelay signal transduction system"/>
    <property type="evidence" value="ECO:0007669"/>
    <property type="project" value="InterPro"/>
</dbReference>
<dbReference type="InterPro" id="IPR001789">
    <property type="entry name" value="Sig_transdc_resp-reg_receiver"/>
</dbReference>
<proteinExistence type="predicted"/>
<dbReference type="Gene3D" id="3.40.50.2300">
    <property type="match status" value="1"/>
</dbReference>
<accession>A0A1G9CXG5</accession>
<dbReference type="RefSeq" id="WP_092158486.1">
    <property type="nucleotide sequence ID" value="NZ_FNGA01000001.1"/>
</dbReference>
<gene>
    <name evidence="3" type="ORF">SAMN05660337_0830</name>
</gene>
<evidence type="ECO:0000313" key="4">
    <source>
        <dbReference type="Proteomes" id="UP000199053"/>
    </source>
</evidence>
<dbReference type="OrthoDB" id="5454270at2"/>
<keyword evidence="4" id="KW-1185">Reference proteome</keyword>
<feature type="domain" description="Response regulatory" evidence="2">
    <location>
        <begin position="2"/>
        <end position="116"/>
    </location>
</feature>
<comment type="caution">
    <text evidence="1">Lacks conserved residue(s) required for the propagation of feature annotation.</text>
</comment>
<evidence type="ECO:0000313" key="3">
    <source>
        <dbReference type="EMBL" id="SDK56361.1"/>
    </source>
</evidence>
<dbReference type="InterPro" id="IPR011006">
    <property type="entry name" value="CheY-like_superfamily"/>
</dbReference>
<dbReference type="Proteomes" id="UP000199053">
    <property type="component" value="Unassembled WGS sequence"/>
</dbReference>
<evidence type="ECO:0000256" key="1">
    <source>
        <dbReference type="PROSITE-ProRule" id="PRU00169"/>
    </source>
</evidence>
<organism evidence="3 4">
    <name type="scientific">Maridesulfovibrio ferrireducens</name>
    <dbReference type="NCBI Taxonomy" id="246191"/>
    <lineage>
        <taxon>Bacteria</taxon>
        <taxon>Pseudomonadati</taxon>
        <taxon>Thermodesulfobacteriota</taxon>
        <taxon>Desulfovibrionia</taxon>
        <taxon>Desulfovibrionales</taxon>
        <taxon>Desulfovibrionaceae</taxon>
        <taxon>Maridesulfovibrio</taxon>
    </lineage>
</organism>
<dbReference type="SUPFAM" id="SSF52172">
    <property type="entry name" value="CheY-like"/>
    <property type="match status" value="1"/>
</dbReference>
<dbReference type="AlphaFoldDB" id="A0A1G9CXG5"/>
<evidence type="ECO:0000259" key="2">
    <source>
        <dbReference type="PROSITE" id="PS50110"/>
    </source>
</evidence>
<name>A0A1G9CXG5_9BACT</name>